<keyword evidence="3" id="KW-1185">Reference proteome</keyword>
<accession>A0A4D6M7Z4</accession>
<dbReference type="Proteomes" id="UP000501690">
    <property type="component" value="Linkage Group LG6"/>
</dbReference>
<protein>
    <submittedName>
        <fullName evidence="2">Uncharacterized protein</fullName>
    </submittedName>
</protein>
<gene>
    <name evidence="2" type="ORF">DEO72_LG6g1663</name>
</gene>
<evidence type="ECO:0000256" key="1">
    <source>
        <dbReference type="SAM" id="MobiDB-lite"/>
    </source>
</evidence>
<dbReference type="EMBL" id="CP039350">
    <property type="protein sequence ID" value="QCD96953.1"/>
    <property type="molecule type" value="Genomic_DNA"/>
</dbReference>
<sequence length="59" mass="6179">MFQMQTLLAYIASKEDVPEHLVAMAASLVPPSINEALDVGSDVPSPHDIVESSGGSKTP</sequence>
<proteinExistence type="predicted"/>
<name>A0A4D6M7Z4_VIGUN</name>
<evidence type="ECO:0000313" key="2">
    <source>
        <dbReference type="EMBL" id="QCD96953.1"/>
    </source>
</evidence>
<reference evidence="2 3" key="1">
    <citation type="submission" date="2019-04" db="EMBL/GenBank/DDBJ databases">
        <title>An improved genome assembly and genetic linkage map for asparagus bean, Vigna unguiculata ssp. sesquipedialis.</title>
        <authorList>
            <person name="Xia Q."/>
            <person name="Zhang R."/>
            <person name="Dong Y."/>
        </authorList>
    </citation>
    <scope>NUCLEOTIDE SEQUENCE [LARGE SCALE GENOMIC DNA]</scope>
    <source>
        <tissue evidence="2">Leaf</tissue>
    </source>
</reference>
<feature type="region of interest" description="Disordered" evidence="1">
    <location>
        <begin position="39"/>
        <end position="59"/>
    </location>
</feature>
<evidence type="ECO:0000313" key="3">
    <source>
        <dbReference type="Proteomes" id="UP000501690"/>
    </source>
</evidence>
<organism evidence="2 3">
    <name type="scientific">Vigna unguiculata</name>
    <name type="common">Cowpea</name>
    <dbReference type="NCBI Taxonomy" id="3917"/>
    <lineage>
        <taxon>Eukaryota</taxon>
        <taxon>Viridiplantae</taxon>
        <taxon>Streptophyta</taxon>
        <taxon>Embryophyta</taxon>
        <taxon>Tracheophyta</taxon>
        <taxon>Spermatophyta</taxon>
        <taxon>Magnoliopsida</taxon>
        <taxon>eudicotyledons</taxon>
        <taxon>Gunneridae</taxon>
        <taxon>Pentapetalae</taxon>
        <taxon>rosids</taxon>
        <taxon>fabids</taxon>
        <taxon>Fabales</taxon>
        <taxon>Fabaceae</taxon>
        <taxon>Papilionoideae</taxon>
        <taxon>50 kb inversion clade</taxon>
        <taxon>NPAAA clade</taxon>
        <taxon>indigoferoid/millettioid clade</taxon>
        <taxon>Phaseoleae</taxon>
        <taxon>Vigna</taxon>
    </lineage>
</organism>
<dbReference type="AlphaFoldDB" id="A0A4D6M7Z4"/>